<comment type="catalytic activity">
    <reaction evidence="1">
        <text>a uridine in RNA = a pseudouridine in RNA</text>
        <dbReference type="Rhea" id="RHEA:48348"/>
        <dbReference type="Rhea" id="RHEA-COMP:12068"/>
        <dbReference type="Rhea" id="RHEA-COMP:12069"/>
        <dbReference type="ChEBI" id="CHEBI:65314"/>
        <dbReference type="ChEBI" id="CHEBI:65315"/>
    </reaction>
</comment>
<dbReference type="GO" id="GO:0001522">
    <property type="term" value="P:pseudouridine synthesis"/>
    <property type="evidence" value="ECO:0007669"/>
    <property type="project" value="InterPro"/>
</dbReference>
<proteinExistence type="inferred from homology"/>
<dbReference type="CDD" id="cd02869">
    <property type="entry name" value="PseudoU_synth_RluA_like"/>
    <property type="match status" value="1"/>
</dbReference>
<evidence type="ECO:0000256" key="2">
    <source>
        <dbReference type="ARBA" id="ARBA00010876"/>
    </source>
</evidence>
<dbReference type="GO" id="GO:0140098">
    <property type="term" value="F:catalytic activity, acting on RNA"/>
    <property type="evidence" value="ECO:0007669"/>
    <property type="project" value="UniProtKB-ARBA"/>
</dbReference>
<dbReference type="Gene3D" id="3.30.2350.10">
    <property type="entry name" value="Pseudouridine synthase"/>
    <property type="match status" value="1"/>
</dbReference>
<accession>A0A7G9FM80</accession>
<gene>
    <name evidence="7" type="ORF">H9Q76_13290</name>
</gene>
<evidence type="ECO:0000256" key="5">
    <source>
        <dbReference type="ARBA" id="ARBA00033164"/>
    </source>
</evidence>
<dbReference type="InterPro" id="IPR050188">
    <property type="entry name" value="RluA_PseudoU_synthase"/>
</dbReference>
<dbReference type="GO" id="GO:0003723">
    <property type="term" value="F:RNA binding"/>
    <property type="evidence" value="ECO:0007669"/>
    <property type="project" value="InterPro"/>
</dbReference>
<evidence type="ECO:0000256" key="1">
    <source>
        <dbReference type="ARBA" id="ARBA00000073"/>
    </source>
</evidence>
<dbReference type="Pfam" id="PF00849">
    <property type="entry name" value="PseudoU_synth_2"/>
    <property type="match status" value="1"/>
</dbReference>
<evidence type="ECO:0000313" key="7">
    <source>
        <dbReference type="EMBL" id="QNL99661.1"/>
    </source>
</evidence>
<comment type="similarity">
    <text evidence="2">Belongs to the pseudouridine synthase RluA family.</text>
</comment>
<dbReference type="SUPFAM" id="SSF55120">
    <property type="entry name" value="Pseudouridine synthase"/>
    <property type="match status" value="1"/>
</dbReference>
<protein>
    <recommendedName>
        <fullName evidence="4">RNA pseudouridylate synthase</fullName>
    </recommendedName>
    <alternativeName>
        <fullName evidence="5">RNA-uridine isomerase</fullName>
    </alternativeName>
</protein>
<feature type="domain" description="Pseudouridine synthase RsuA/RluA-like" evidence="6">
    <location>
        <begin position="12"/>
        <end position="173"/>
    </location>
</feature>
<dbReference type="EMBL" id="CP060632">
    <property type="protein sequence ID" value="QNL99661.1"/>
    <property type="molecule type" value="Genomic_DNA"/>
</dbReference>
<dbReference type="Proteomes" id="UP000515819">
    <property type="component" value="Chromosome"/>
</dbReference>
<evidence type="ECO:0000313" key="8">
    <source>
        <dbReference type="Proteomes" id="UP000515819"/>
    </source>
</evidence>
<evidence type="ECO:0000256" key="4">
    <source>
        <dbReference type="ARBA" id="ARBA00031870"/>
    </source>
</evidence>
<dbReference type="PANTHER" id="PTHR21600">
    <property type="entry name" value="MITOCHONDRIAL RNA PSEUDOURIDINE SYNTHASE"/>
    <property type="match status" value="1"/>
</dbReference>
<dbReference type="KEGG" id="wcp:H9Q76_13290"/>
<dbReference type="InterPro" id="IPR006145">
    <property type="entry name" value="PsdUridine_synth_RsuA/RluA"/>
</dbReference>
<evidence type="ECO:0000256" key="3">
    <source>
        <dbReference type="ARBA" id="ARBA00023235"/>
    </source>
</evidence>
<dbReference type="RefSeq" id="WP_117780411.1">
    <property type="nucleotide sequence ID" value="NZ_CP060632.1"/>
</dbReference>
<name>A0A7G9FM80_9FIRM</name>
<organism evidence="7 8">
    <name type="scientific">Wujia chipingensis</name>
    <dbReference type="NCBI Taxonomy" id="2763670"/>
    <lineage>
        <taxon>Bacteria</taxon>
        <taxon>Bacillati</taxon>
        <taxon>Bacillota</taxon>
        <taxon>Clostridia</taxon>
        <taxon>Lachnospirales</taxon>
        <taxon>Lachnospiraceae</taxon>
        <taxon>Wujia</taxon>
    </lineage>
</organism>
<dbReference type="GO" id="GO:0009982">
    <property type="term" value="F:pseudouridine synthase activity"/>
    <property type="evidence" value="ECO:0007669"/>
    <property type="project" value="InterPro"/>
</dbReference>
<keyword evidence="3" id="KW-0413">Isomerase</keyword>
<dbReference type="InterPro" id="IPR020103">
    <property type="entry name" value="PsdUridine_synth_cat_dom_sf"/>
</dbReference>
<dbReference type="AlphaFoldDB" id="A0A7G9FM80"/>
<dbReference type="PANTHER" id="PTHR21600:SF83">
    <property type="entry name" value="PSEUDOURIDYLATE SYNTHASE RPUSD4, MITOCHONDRIAL"/>
    <property type="match status" value="1"/>
</dbReference>
<dbReference type="GO" id="GO:0006396">
    <property type="term" value="P:RNA processing"/>
    <property type="evidence" value="ECO:0007669"/>
    <property type="project" value="UniProtKB-ARBA"/>
</dbReference>
<keyword evidence="8" id="KW-1185">Reference proteome</keyword>
<evidence type="ECO:0000259" key="6">
    <source>
        <dbReference type="Pfam" id="PF00849"/>
    </source>
</evidence>
<sequence>MKLEILYEDAYLLACVKPYGVLSQGDKGNDEDMITKIKHYLYDQEESEQAEEPYVAAIHRLDRPVGGVMVFAKTPEVAAKLSDMQQDGEIAKYYQAVITGELPDFEGEMVDYLLRDGKTNTTKVVKKGEKGAKRAELYYEVLDVMDTDDGTLSYVLIELVTGRHHQIRAQFASRGCGIWGDTKYNPKFAKTKRKYKQIGLFSSRMEFTHPITGEEIVIKKEPEGEAFEVLDLDEFE</sequence>
<reference evidence="7 8" key="1">
    <citation type="submission" date="2020-08" db="EMBL/GenBank/DDBJ databases">
        <authorList>
            <person name="Liu C."/>
            <person name="Sun Q."/>
        </authorList>
    </citation>
    <scope>NUCLEOTIDE SEQUENCE [LARGE SCALE GENOMIC DNA]</scope>
    <source>
        <strain evidence="7 8">NSJ-4</strain>
    </source>
</reference>